<dbReference type="InterPro" id="IPR010982">
    <property type="entry name" value="Lambda_DNA-bd_dom_sf"/>
</dbReference>
<gene>
    <name evidence="3" type="ORF">NS365_01525</name>
</gene>
<dbReference type="Gene3D" id="1.10.260.40">
    <property type="entry name" value="lambda repressor-like DNA-binding domains"/>
    <property type="match status" value="1"/>
</dbReference>
<dbReference type="RefSeq" id="WP_058598520.1">
    <property type="nucleotide sequence ID" value="NZ_LDQA01000005.1"/>
</dbReference>
<evidence type="ECO:0000313" key="4">
    <source>
        <dbReference type="Proteomes" id="UP000078529"/>
    </source>
</evidence>
<dbReference type="PANTHER" id="PTHR46797">
    <property type="entry name" value="HTH-TYPE TRANSCRIPTIONAL REGULATOR"/>
    <property type="match status" value="1"/>
</dbReference>
<evidence type="ECO:0000313" key="3">
    <source>
        <dbReference type="EMBL" id="KTR08184.1"/>
    </source>
</evidence>
<dbReference type="PROSITE" id="PS50943">
    <property type="entry name" value="HTH_CROC1"/>
    <property type="match status" value="1"/>
</dbReference>
<keyword evidence="1" id="KW-0238">DNA-binding</keyword>
<dbReference type="GO" id="GO:0003677">
    <property type="term" value="F:DNA binding"/>
    <property type="evidence" value="ECO:0007669"/>
    <property type="project" value="UniProtKB-KW"/>
</dbReference>
<dbReference type="AlphaFoldDB" id="A0A175RZ36"/>
<evidence type="ECO:0000256" key="1">
    <source>
        <dbReference type="ARBA" id="ARBA00023125"/>
    </source>
</evidence>
<dbReference type="Proteomes" id="UP000078529">
    <property type="component" value="Unassembled WGS sequence"/>
</dbReference>
<organism evidence="3 4">
    <name type="scientific">Aureimonas ureilytica</name>
    <dbReference type="NCBI Taxonomy" id="401562"/>
    <lineage>
        <taxon>Bacteria</taxon>
        <taxon>Pseudomonadati</taxon>
        <taxon>Pseudomonadota</taxon>
        <taxon>Alphaproteobacteria</taxon>
        <taxon>Hyphomicrobiales</taxon>
        <taxon>Aurantimonadaceae</taxon>
        <taxon>Aureimonas</taxon>
    </lineage>
</organism>
<dbReference type="GO" id="GO:0005829">
    <property type="term" value="C:cytosol"/>
    <property type="evidence" value="ECO:0007669"/>
    <property type="project" value="TreeGrafter"/>
</dbReference>
<reference evidence="3 4" key="1">
    <citation type="journal article" date="2016" name="Front. Microbiol.">
        <title>Genomic Resource of Rice Seed Associated Bacteria.</title>
        <authorList>
            <person name="Midha S."/>
            <person name="Bansal K."/>
            <person name="Sharma S."/>
            <person name="Kumar N."/>
            <person name="Patil P.P."/>
            <person name="Chaudhry V."/>
            <person name="Patil P.B."/>
        </authorList>
    </citation>
    <scope>NUCLEOTIDE SEQUENCE [LARGE SCALE GENOMIC DNA]</scope>
    <source>
        <strain evidence="3 4">NS365</strain>
    </source>
</reference>
<protein>
    <recommendedName>
        <fullName evidence="2">HTH cro/C1-type domain-containing protein</fullName>
    </recommendedName>
</protein>
<dbReference type="InterPro" id="IPR050807">
    <property type="entry name" value="TransReg_Diox_bact_type"/>
</dbReference>
<dbReference type="CDD" id="cd00093">
    <property type="entry name" value="HTH_XRE"/>
    <property type="match status" value="1"/>
</dbReference>
<accession>A0A175RZ36</accession>
<dbReference type="SMART" id="SM00530">
    <property type="entry name" value="HTH_XRE"/>
    <property type="match status" value="1"/>
</dbReference>
<proteinExistence type="predicted"/>
<dbReference type="PANTHER" id="PTHR46797:SF19">
    <property type="entry name" value="BLL2473 PROTEIN"/>
    <property type="match status" value="1"/>
</dbReference>
<name>A0A175RZ36_9HYPH</name>
<dbReference type="InterPro" id="IPR001387">
    <property type="entry name" value="Cro/C1-type_HTH"/>
</dbReference>
<comment type="caution">
    <text evidence="3">The sequence shown here is derived from an EMBL/GenBank/DDBJ whole genome shotgun (WGS) entry which is preliminary data.</text>
</comment>
<dbReference type="EMBL" id="LDQA01000005">
    <property type="protein sequence ID" value="KTR08184.1"/>
    <property type="molecule type" value="Genomic_DNA"/>
</dbReference>
<dbReference type="PATRIC" id="fig|401562.4.peg.3476"/>
<dbReference type="Pfam" id="PF01381">
    <property type="entry name" value="HTH_3"/>
    <property type="match status" value="1"/>
</dbReference>
<evidence type="ECO:0000259" key="2">
    <source>
        <dbReference type="PROSITE" id="PS50943"/>
    </source>
</evidence>
<dbReference type="GO" id="GO:0003700">
    <property type="term" value="F:DNA-binding transcription factor activity"/>
    <property type="evidence" value="ECO:0007669"/>
    <property type="project" value="TreeGrafter"/>
</dbReference>
<dbReference type="SUPFAM" id="SSF47413">
    <property type="entry name" value="lambda repressor-like DNA-binding domains"/>
    <property type="match status" value="1"/>
</dbReference>
<sequence length="122" mass="13591">MVGVPKEQPDNVDVRVGMQIRLIRKERGMSLDMLASQIGVTYQQVQKYESGTNRVSASTLARIANALNVRIGDFFLEEESVSETSFPMPDHQCIMIARKIGSLDPDLRRSLADLVEALARKA</sequence>
<keyword evidence="4" id="KW-1185">Reference proteome</keyword>
<feature type="domain" description="HTH cro/C1-type" evidence="2">
    <location>
        <begin position="20"/>
        <end position="74"/>
    </location>
</feature>